<organism evidence="3 4">
    <name type="scientific">Kitasatospora indigofera</name>
    <dbReference type="NCBI Taxonomy" id="67307"/>
    <lineage>
        <taxon>Bacteria</taxon>
        <taxon>Bacillati</taxon>
        <taxon>Actinomycetota</taxon>
        <taxon>Actinomycetes</taxon>
        <taxon>Kitasatosporales</taxon>
        <taxon>Streptomycetaceae</taxon>
        <taxon>Kitasatospora</taxon>
    </lineage>
</organism>
<evidence type="ECO:0000256" key="1">
    <source>
        <dbReference type="SAM" id="Phobius"/>
    </source>
</evidence>
<feature type="domain" description="DUF1206" evidence="2">
    <location>
        <begin position="115"/>
        <end position="183"/>
    </location>
</feature>
<feature type="transmembrane region" description="Helical" evidence="1">
    <location>
        <begin position="160"/>
        <end position="182"/>
    </location>
</feature>
<evidence type="ECO:0000259" key="2">
    <source>
        <dbReference type="Pfam" id="PF06724"/>
    </source>
</evidence>
<keyword evidence="1" id="KW-1133">Transmembrane helix</keyword>
<keyword evidence="1" id="KW-0812">Transmembrane</keyword>
<dbReference type="EMBL" id="BNBO01000014">
    <property type="protein sequence ID" value="GHH70667.1"/>
    <property type="molecule type" value="Genomic_DNA"/>
</dbReference>
<keyword evidence="4" id="KW-1185">Reference proteome</keyword>
<reference evidence="3" key="1">
    <citation type="journal article" date="2014" name="Int. J. Syst. Evol. Microbiol.">
        <title>Complete genome sequence of Corynebacterium casei LMG S-19264T (=DSM 44701T), isolated from a smear-ripened cheese.</title>
        <authorList>
            <consortium name="US DOE Joint Genome Institute (JGI-PGF)"/>
            <person name="Walter F."/>
            <person name="Albersmeier A."/>
            <person name="Kalinowski J."/>
            <person name="Ruckert C."/>
        </authorList>
    </citation>
    <scope>NUCLEOTIDE SEQUENCE</scope>
    <source>
        <strain evidence="3">JCM 4646</strain>
    </source>
</reference>
<feature type="transmembrane region" description="Helical" evidence="1">
    <location>
        <begin position="202"/>
        <end position="231"/>
    </location>
</feature>
<dbReference type="Pfam" id="PF06724">
    <property type="entry name" value="DUF1206"/>
    <property type="match status" value="3"/>
</dbReference>
<dbReference type="AlphaFoldDB" id="A0A919FQN5"/>
<feature type="transmembrane region" description="Helical" evidence="1">
    <location>
        <begin position="251"/>
        <end position="272"/>
    </location>
</feature>
<protein>
    <submittedName>
        <fullName evidence="3">Membrane protein</fullName>
    </submittedName>
</protein>
<reference evidence="3" key="2">
    <citation type="submission" date="2020-09" db="EMBL/GenBank/DDBJ databases">
        <authorList>
            <person name="Sun Q."/>
            <person name="Ohkuma M."/>
        </authorList>
    </citation>
    <scope>NUCLEOTIDE SEQUENCE</scope>
    <source>
        <strain evidence="3">JCM 4646</strain>
    </source>
</reference>
<dbReference type="InterPro" id="IPR009597">
    <property type="entry name" value="DUF1206"/>
</dbReference>
<gene>
    <name evidence="3" type="ORF">GCM10018781_30800</name>
</gene>
<feature type="transmembrane region" description="Helical" evidence="1">
    <location>
        <begin position="73"/>
        <end position="93"/>
    </location>
</feature>
<feature type="transmembrane region" description="Helical" evidence="1">
    <location>
        <begin position="36"/>
        <end position="53"/>
    </location>
</feature>
<evidence type="ECO:0000313" key="4">
    <source>
        <dbReference type="Proteomes" id="UP000617734"/>
    </source>
</evidence>
<name>A0A919FQN5_9ACTN</name>
<proteinExistence type="predicted"/>
<evidence type="ECO:0000313" key="3">
    <source>
        <dbReference type="EMBL" id="GHH70667.1"/>
    </source>
</evidence>
<comment type="caution">
    <text evidence="3">The sequence shown here is derived from an EMBL/GenBank/DDBJ whole genome shotgun (WGS) entry which is preliminary data.</text>
</comment>
<dbReference type="Proteomes" id="UP000617734">
    <property type="component" value="Unassembled WGS sequence"/>
</dbReference>
<keyword evidence="1" id="KW-0472">Membrane</keyword>
<feature type="domain" description="DUF1206" evidence="2">
    <location>
        <begin position="30"/>
        <end position="98"/>
    </location>
</feature>
<accession>A0A919FQN5</accession>
<feature type="domain" description="DUF1206" evidence="2">
    <location>
        <begin position="208"/>
        <end position="276"/>
    </location>
</feature>
<sequence>MAINSGRRGSLPSWGRRLGRGPVVRAAGRAGFTARGVIYVLVGVLAVRIALGGSDGKEADRSGAVAAIGEQPFGQVMLWALAAGLAGMALWRLSVAVLGRGTGEDGWTKRAADLGRAVFNAFLCSGVLQTLLTGSGGTRSGDESSKEYTATVLAWPGGRWLVGAAGLVVIVTGVVLGVRAVLRKFEKKLDTGAMGRRVRTAVRTLGVVGGGVRGLVFAGAGVFVLLAAVAFDPARAKGLDETLRSFAGTAAGPALLVAVGAGLALYGCFSFCQARWYRLR</sequence>
<dbReference type="GeneID" id="95353521"/>
<feature type="transmembrane region" description="Helical" evidence="1">
    <location>
        <begin position="114"/>
        <end position="132"/>
    </location>
</feature>
<dbReference type="RefSeq" id="WP_190211388.1">
    <property type="nucleotide sequence ID" value="NZ_BNBO01000014.1"/>
</dbReference>